<dbReference type="AlphaFoldDB" id="U6KUU9"/>
<evidence type="ECO:0000256" key="3">
    <source>
        <dbReference type="ARBA" id="ARBA00022840"/>
    </source>
</evidence>
<sequence>MGGKSTLLRQTALCVILAQVGSYVPASECVLTPVDRIFSRLGAEDFILQGSSTFFVELSDIAELTTYGTRYSLALIDELGRGTSTSDGLAIALSTATHIADSIKCRTLFATHYHMLCYELRQHPGVSNVHLGATVTAAAAATPAAAAATPAAAAAAAATAGTVSFEYKVREGICPYSHGLLVAKLAGVPQHSHLLQQQTAQQQRDARLRSVAAALLRAAAEDPTALECMYTRYRAE</sequence>
<dbReference type="Gene3D" id="3.40.50.300">
    <property type="entry name" value="P-loop containing nucleotide triphosphate hydrolases"/>
    <property type="match status" value="1"/>
</dbReference>
<dbReference type="InterPro" id="IPR045076">
    <property type="entry name" value="MutS"/>
</dbReference>
<keyword evidence="3" id="KW-0067">ATP-binding</keyword>
<evidence type="ECO:0000256" key="2">
    <source>
        <dbReference type="ARBA" id="ARBA00022741"/>
    </source>
</evidence>
<dbReference type="InterPro" id="IPR027417">
    <property type="entry name" value="P-loop_NTPase"/>
</dbReference>
<dbReference type="SMART" id="SM00534">
    <property type="entry name" value="MUTSac"/>
    <property type="match status" value="1"/>
</dbReference>
<feature type="non-terminal residue" evidence="7">
    <location>
        <position position="236"/>
    </location>
</feature>
<dbReference type="GeneID" id="25257188"/>
<dbReference type="GO" id="GO:0006298">
    <property type="term" value="P:mismatch repair"/>
    <property type="evidence" value="ECO:0007669"/>
    <property type="project" value="InterPro"/>
</dbReference>
<feature type="chain" id="PRO_5004671857" evidence="5">
    <location>
        <begin position="23"/>
        <end position="236"/>
    </location>
</feature>
<dbReference type="GO" id="GO:0032301">
    <property type="term" value="C:MutSalpha complex"/>
    <property type="evidence" value="ECO:0007669"/>
    <property type="project" value="TreeGrafter"/>
</dbReference>
<dbReference type="VEuPathDB" id="ToxoDB:ETH2_1324900"/>
<dbReference type="GO" id="GO:0030983">
    <property type="term" value="F:mismatched DNA binding"/>
    <property type="evidence" value="ECO:0007669"/>
    <property type="project" value="InterPro"/>
</dbReference>
<dbReference type="EMBL" id="HG675236">
    <property type="protein sequence ID" value="CDJ40698.1"/>
    <property type="molecule type" value="Genomic_DNA"/>
</dbReference>
<evidence type="ECO:0000256" key="5">
    <source>
        <dbReference type="SAM" id="SignalP"/>
    </source>
</evidence>
<dbReference type="VEuPathDB" id="ToxoDB:ETH_00040740"/>
<evidence type="ECO:0000256" key="1">
    <source>
        <dbReference type="ARBA" id="ARBA00006271"/>
    </source>
</evidence>
<evidence type="ECO:0000313" key="8">
    <source>
        <dbReference type="Proteomes" id="UP000030747"/>
    </source>
</evidence>
<dbReference type="PROSITE" id="PS00486">
    <property type="entry name" value="DNA_MISMATCH_REPAIR_2"/>
    <property type="match status" value="1"/>
</dbReference>
<protein>
    <submittedName>
        <fullName evidence="7">MutS like protein, related</fullName>
    </submittedName>
</protein>
<evidence type="ECO:0000259" key="6">
    <source>
        <dbReference type="PROSITE" id="PS00486"/>
    </source>
</evidence>
<dbReference type="Proteomes" id="UP000030747">
    <property type="component" value="Unassembled WGS sequence"/>
</dbReference>
<feature type="signal peptide" evidence="5">
    <location>
        <begin position="1"/>
        <end position="22"/>
    </location>
</feature>
<dbReference type="RefSeq" id="XP_013231448.1">
    <property type="nucleotide sequence ID" value="XM_013375994.1"/>
</dbReference>
<dbReference type="GO" id="GO:0005524">
    <property type="term" value="F:ATP binding"/>
    <property type="evidence" value="ECO:0007669"/>
    <property type="project" value="UniProtKB-KW"/>
</dbReference>
<feature type="domain" description="DNA mismatch repair proteins mutS family" evidence="6">
    <location>
        <begin position="72"/>
        <end position="88"/>
    </location>
</feature>
<dbReference type="InterPro" id="IPR000432">
    <property type="entry name" value="DNA_mismatch_repair_MutS_C"/>
</dbReference>
<organism evidence="7 8">
    <name type="scientific">Eimeria tenella</name>
    <name type="common">Coccidian parasite</name>
    <dbReference type="NCBI Taxonomy" id="5802"/>
    <lineage>
        <taxon>Eukaryota</taxon>
        <taxon>Sar</taxon>
        <taxon>Alveolata</taxon>
        <taxon>Apicomplexa</taxon>
        <taxon>Conoidasida</taxon>
        <taxon>Coccidia</taxon>
        <taxon>Eucoccidiorida</taxon>
        <taxon>Eimeriorina</taxon>
        <taxon>Eimeriidae</taxon>
        <taxon>Eimeria</taxon>
    </lineage>
</organism>
<proteinExistence type="inferred from homology"/>
<reference evidence="7" key="2">
    <citation type="submission" date="2013-10" db="EMBL/GenBank/DDBJ databases">
        <authorList>
            <person name="Aslett M."/>
        </authorList>
    </citation>
    <scope>NUCLEOTIDE SEQUENCE [LARGE SCALE GENOMIC DNA]</scope>
    <source>
        <strain evidence="7">Houghton</strain>
    </source>
</reference>
<keyword evidence="4" id="KW-0238">DNA-binding</keyword>
<dbReference type="Pfam" id="PF00488">
    <property type="entry name" value="MutS_V"/>
    <property type="match status" value="1"/>
</dbReference>
<comment type="similarity">
    <text evidence="1">Belongs to the DNA mismatch repair MutS family.</text>
</comment>
<keyword evidence="5" id="KW-0732">Signal</keyword>
<reference evidence="7" key="1">
    <citation type="submission" date="2013-10" db="EMBL/GenBank/DDBJ databases">
        <title>Genomic analysis of the causative agents of coccidiosis in chickens.</title>
        <authorList>
            <person name="Reid A.J."/>
            <person name="Blake D."/>
            <person name="Billington K."/>
            <person name="Browne H."/>
            <person name="Dunn M."/>
            <person name="Hung S."/>
            <person name="Kawahara F."/>
            <person name="Miranda-Saavedra D."/>
            <person name="Mourier T."/>
            <person name="Nagra H."/>
            <person name="Otto T.D."/>
            <person name="Rawlings N."/>
            <person name="Sanchez A."/>
            <person name="Sanders M."/>
            <person name="Subramaniam C."/>
            <person name="Tay Y."/>
            <person name="Dear P."/>
            <person name="Doerig C."/>
            <person name="Gruber A."/>
            <person name="Parkinson J."/>
            <person name="Shirley M."/>
            <person name="Wan K.L."/>
            <person name="Berriman M."/>
            <person name="Tomley F."/>
            <person name="Pain A."/>
        </authorList>
    </citation>
    <scope>NUCLEOTIDE SEQUENCE [LARGE SCALE GENOMIC DNA]</scope>
    <source>
        <strain evidence="7">Houghton</strain>
    </source>
</reference>
<dbReference type="PANTHER" id="PTHR11361:SF148">
    <property type="entry name" value="DNA MISMATCH REPAIR PROTEIN MSH6"/>
    <property type="match status" value="1"/>
</dbReference>
<keyword evidence="8" id="KW-1185">Reference proteome</keyword>
<dbReference type="SUPFAM" id="SSF52540">
    <property type="entry name" value="P-loop containing nucleoside triphosphate hydrolases"/>
    <property type="match status" value="1"/>
</dbReference>
<dbReference type="GO" id="GO:0140664">
    <property type="term" value="F:ATP-dependent DNA damage sensor activity"/>
    <property type="evidence" value="ECO:0007669"/>
    <property type="project" value="InterPro"/>
</dbReference>
<dbReference type="OrthoDB" id="346305at2759"/>
<dbReference type="OMA" id="CINEYMS"/>
<dbReference type="PANTHER" id="PTHR11361">
    <property type="entry name" value="DNA MISMATCH REPAIR PROTEIN MUTS FAMILY MEMBER"/>
    <property type="match status" value="1"/>
</dbReference>
<gene>
    <name evidence="7" type="ORF">ETH_00040740</name>
</gene>
<evidence type="ECO:0000313" key="7">
    <source>
        <dbReference type="EMBL" id="CDJ40698.1"/>
    </source>
</evidence>
<keyword evidence="2" id="KW-0547">Nucleotide-binding</keyword>
<accession>U6KUU9</accession>
<evidence type="ECO:0000256" key="4">
    <source>
        <dbReference type="ARBA" id="ARBA00023125"/>
    </source>
</evidence>
<name>U6KUU9_EIMTE</name>